<name>A0ABT2HAQ7_9MICO</name>
<evidence type="ECO:0000313" key="1">
    <source>
        <dbReference type="EMBL" id="MCS5737041.1"/>
    </source>
</evidence>
<gene>
    <name evidence="1" type="ORF">N1032_25265</name>
</gene>
<evidence type="ECO:0000313" key="2">
    <source>
        <dbReference type="Proteomes" id="UP001165586"/>
    </source>
</evidence>
<accession>A0ABT2HAQ7</accession>
<feature type="non-terminal residue" evidence="1">
    <location>
        <position position="229"/>
    </location>
</feature>
<organism evidence="1 2">
    <name type="scientific">Herbiconiux daphne</name>
    <dbReference type="NCBI Taxonomy" id="2970914"/>
    <lineage>
        <taxon>Bacteria</taxon>
        <taxon>Bacillati</taxon>
        <taxon>Actinomycetota</taxon>
        <taxon>Actinomycetes</taxon>
        <taxon>Micrococcales</taxon>
        <taxon>Microbacteriaceae</taxon>
        <taxon>Herbiconiux</taxon>
    </lineage>
</organism>
<keyword evidence="2" id="KW-1185">Reference proteome</keyword>
<comment type="caution">
    <text evidence="1">The sequence shown here is derived from an EMBL/GenBank/DDBJ whole genome shotgun (WGS) entry which is preliminary data.</text>
</comment>
<proteinExistence type="predicted"/>
<reference evidence="1" key="1">
    <citation type="submission" date="2022-08" db="EMBL/GenBank/DDBJ databases">
        <authorList>
            <person name="Deng Y."/>
            <person name="Han X.-F."/>
            <person name="Zhang Y.-Q."/>
        </authorList>
    </citation>
    <scope>NUCLEOTIDE SEQUENCE</scope>
    <source>
        <strain evidence="1">CPCC 203386</strain>
    </source>
</reference>
<dbReference type="RefSeq" id="WP_259543334.1">
    <property type="nucleotide sequence ID" value="NZ_JANLCJ010000361.1"/>
</dbReference>
<sequence>MLQQAKHVKAYRDEIQDVMFGDEVFHDLTSTKENLRRGMVDSGVNPALAGKLATAQRVLTKGSEILPGSLMLHHSINALTEFAEKQAIGSIVREVAEGKASMYLTPKQFNAAGLTPEQGAKIKQLLVDHAEVKPDGTLVLKNRDAFMKDSRTVLLKRLTRRVAKDTLLLEDMSQTMTRAAGPVSQTILMFKRFGMKAMNAKMMRSWHEAAGGGRRVEKALELTMGLGIQ</sequence>
<dbReference type="Proteomes" id="UP001165586">
    <property type="component" value="Unassembled WGS sequence"/>
</dbReference>
<dbReference type="EMBL" id="JANLCJ010000361">
    <property type="protein sequence ID" value="MCS5737041.1"/>
    <property type="molecule type" value="Genomic_DNA"/>
</dbReference>
<protein>
    <submittedName>
        <fullName evidence="1">Uncharacterized protein</fullName>
    </submittedName>
</protein>